<evidence type="ECO:0000313" key="6">
    <source>
        <dbReference type="EMBL" id="BDG02594.1"/>
    </source>
</evidence>
<comment type="function">
    <text evidence="5">Catalyzes the reversible reaction in which hydroxymethyl group from 5,10-methylenetetrahydrofolate is transferred onto alpha-ketoisovalerate to form ketopantoate.</text>
</comment>
<comment type="subunit">
    <text evidence="2 5">Homodecamer; pentamer of dimers.</text>
</comment>
<feature type="binding site" evidence="5">
    <location>
        <begin position="53"/>
        <end position="54"/>
    </location>
    <ligand>
        <name>3-methyl-2-oxobutanoate</name>
        <dbReference type="ChEBI" id="CHEBI:11851"/>
    </ligand>
</feature>
<keyword evidence="7" id="KW-1185">Reference proteome</keyword>
<evidence type="ECO:0000256" key="4">
    <source>
        <dbReference type="ARBA" id="ARBA00022679"/>
    </source>
</evidence>
<feature type="active site" description="Proton acceptor" evidence="5">
    <location>
        <position position="195"/>
    </location>
</feature>
<accession>A0ABN6MS84</accession>
<comment type="catalytic activity">
    <reaction evidence="5">
        <text>(6R)-5,10-methylene-5,6,7,8-tetrahydrofolate + 3-methyl-2-oxobutanoate + H2O = 2-dehydropantoate + (6S)-5,6,7,8-tetrahydrofolate</text>
        <dbReference type="Rhea" id="RHEA:11824"/>
        <dbReference type="ChEBI" id="CHEBI:11561"/>
        <dbReference type="ChEBI" id="CHEBI:11851"/>
        <dbReference type="ChEBI" id="CHEBI:15377"/>
        <dbReference type="ChEBI" id="CHEBI:15636"/>
        <dbReference type="ChEBI" id="CHEBI:57453"/>
        <dbReference type="EC" id="2.1.2.11"/>
    </reaction>
</comment>
<reference evidence="7" key="1">
    <citation type="journal article" date="2022" name="Int. J. Syst. Evol. Microbiol.">
        <title>Anaeromyxobacter oryzae sp. nov., Anaeromyxobacter diazotrophicus sp. nov. and Anaeromyxobacter paludicola sp. nov., isolated from paddy soils.</title>
        <authorList>
            <person name="Itoh H."/>
            <person name="Xu Z."/>
            <person name="Mise K."/>
            <person name="Masuda Y."/>
            <person name="Ushijima N."/>
            <person name="Hayakawa C."/>
            <person name="Shiratori Y."/>
            <person name="Senoo K."/>
        </authorList>
    </citation>
    <scope>NUCLEOTIDE SEQUENCE [LARGE SCALE GENOMIC DNA]</scope>
    <source>
        <strain evidence="7">Red232</strain>
    </source>
</reference>
<keyword evidence="5" id="KW-0963">Cytoplasm</keyword>
<comment type="cofactor">
    <cofactor evidence="5">
        <name>Mg(2+)</name>
        <dbReference type="ChEBI" id="CHEBI:18420"/>
    </cofactor>
    <text evidence="5">Binds 1 Mg(2+) ion per subunit.</text>
</comment>
<organism evidence="6 7">
    <name type="scientific">Anaeromyxobacter oryzae</name>
    <dbReference type="NCBI Taxonomy" id="2918170"/>
    <lineage>
        <taxon>Bacteria</taxon>
        <taxon>Pseudomonadati</taxon>
        <taxon>Myxococcota</taxon>
        <taxon>Myxococcia</taxon>
        <taxon>Myxococcales</taxon>
        <taxon>Cystobacterineae</taxon>
        <taxon>Anaeromyxobacteraceae</taxon>
        <taxon>Anaeromyxobacter</taxon>
    </lineage>
</organism>
<feature type="binding site" evidence="5">
    <location>
        <position position="53"/>
    </location>
    <ligand>
        <name>Mg(2+)</name>
        <dbReference type="ChEBI" id="CHEBI:18420"/>
    </ligand>
</feature>
<keyword evidence="5" id="KW-0460">Magnesium</keyword>
<dbReference type="RefSeq" id="WP_248360284.1">
    <property type="nucleotide sequence ID" value="NZ_AP025591.1"/>
</dbReference>
<dbReference type="PANTHER" id="PTHR20881">
    <property type="entry name" value="3-METHYL-2-OXOBUTANOATE HYDROXYMETHYLTRANSFERASE"/>
    <property type="match status" value="1"/>
</dbReference>
<dbReference type="Proteomes" id="UP001162891">
    <property type="component" value="Chromosome"/>
</dbReference>
<dbReference type="InterPro" id="IPR003700">
    <property type="entry name" value="Pantoate_hydroxy_MeTrfase"/>
</dbReference>
<name>A0ABN6MS84_9BACT</name>
<dbReference type="InterPro" id="IPR040442">
    <property type="entry name" value="Pyrv_kinase-like_dom_sf"/>
</dbReference>
<dbReference type="NCBIfam" id="TIGR00222">
    <property type="entry name" value="panB"/>
    <property type="match status" value="1"/>
</dbReference>
<comment type="pathway">
    <text evidence="5">Cofactor biosynthesis; (R)-pantothenate biosynthesis; (R)-pantoate from 3-methyl-2-oxobutanoate: step 1/2.</text>
</comment>
<proteinExistence type="inferred from homology"/>
<keyword evidence="3 5" id="KW-0566">Pantothenate biosynthesis</keyword>
<dbReference type="SUPFAM" id="SSF51621">
    <property type="entry name" value="Phosphoenolpyruvate/pyruvate domain"/>
    <property type="match status" value="1"/>
</dbReference>
<evidence type="ECO:0000256" key="3">
    <source>
        <dbReference type="ARBA" id="ARBA00022655"/>
    </source>
</evidence>
<evidence type="ECO:0000256" key="2">
    <source>
        <dbReference type="ARBA" id="ARBA00011424"/>
    </source>
</evidence>
<feature type="binding site" evidence="5">
    <location>
        <position position="96"/>
    </location>
    <ligand>
        <name>3-methyl-2-oxobutanoate</name>
        <dbReference type="ChEBI" id="CHEBI:11851"/>
    </ligand>
</feature>
<dbReference type="HAMAP" id="MF_00156">
    <property type="entry name" value="PanB"/>
    <property type="match status" value="1"/>
</dbReference>
<keyword evidence="5" id="KW-0479">Metal-binding</keyword>
<feature type="binding site" evidence="5">
    <location>
        <position position="126"/>
    </location>
    <ligand>
        <name>3-methyl-2-oxobutanoate</name>
        <dbReference type="ChEBI" id="CHEBI:11851"/>
    </ligand>
</feature>
<gene>
    <name evidence="5 6" type="primary">panB</name>
    <name evidence="6" type="ORF">AMOR_15900</name>
</gene>
<dbReference type="PIRSF" id="PIRSF000388">
    <property type="entry name" value="Pantoate_hydroxy_MeTrfase"/>
    <property type="match status" value="1"/>
</dbReference>
<dbReference type="EMBL" id="AP025591">
    <property type="protein sequence ID" value="BDG02594.1"/>
    <property type="molecule type" value="Genomic_DNA"/>
</dbReference>
<evidence type="ECO:0000313" key="7">
    <source>
        <dbReference type="Proteomes" id="UP001162891"/>
    </source>
</evidence>
<evidence type="ECO:0000256" key="1">
    <source>
        <dbReference type="ARBA" id="ARBA00008676"/>
    </source>
</evidence>
<dbReference type="Pfam" id="PF02548">
    <property type="entry name" value="Pantoate_transf"/>
    <property type="match status" value="1"/>
</dbReference>
<comment type="subcellular location">
    <subcellularLocation>
        <location evidence="5">Cytoplasm</location>
    </subcellularLocation>
</comment>
<keyword evidence="4 5" id="KW-0808">Transferase</keyword>
<feature type="binding site" evidence="5">
    <location>
        <position position="96"/>
    </location>
    <ligand>
        <name>Mg(2+)</name>
        <dbReference type="ChEBI" id="CHEBI:18420"/>
    </ligand>
</feature>
<dbReference type="NCBIfam" id="NF001452">
    <property type="entry name" value="PRK00311.1"/>
    <property type="match status" value="1"/>
</dbReference>
<dbReference type="PANTHER" id="PTHR20881:SF0">
    <property type="entry name" value="3-METHYL-2-OXOBUTANOATE HYDROXYMETHYLTRANSFERASE"/>
    <property type="match status" value="1"/>
</dbReference>
<protein>
    <recommendedName>
        <fullName evidence="5">3-methyl-2-oxobutanoate hydroxymethyltransferase</fullName>
        <ecNumber evidence="5">2.1.2.11</ecNumber>
    </recommendedName>
    <alternativeName>
        <fullName evidence="5">Ketopantoate hydroxymethyltransferase</fullName>
        <shortName evidence="5">KPHMT</shortName>
    </alternativeName>
</protein>
<sequence length="304" mass="31793">MSSHTAGPRKHVTVHELRRMKEAGEKIAVVTAYDATAARLVAAAGADVVLVGDSLGMVVQGHDSTLPVTLEQMTYHCAAVRRGLARGDGRAHLVGDLSFGSYQASPDEAVKSAMRLAAEGGVEAVKLEGGAEFGEVIRRIVRAGVPVMGHIGLTPQSVHKMGGYVVQGKDSEKAQQLLKDARALEAAGCYALVLECIPAELARIVSGQLRIPTIGIGAGPHCDGQVLVLNDLLGLDDAFTPKFVKRFGELGAAVKGAVGAYVGEVKARTFPADAHSFHSSAVRLVPVTPENDREEPPDAMGAPI</sequence>
<comment type="similarity">
    <text evidence="1 5">Belongs to the PanB family.</text>
</comment>
<evidence type="ECO:0000256" key="5">
    <source>
        <dbReference type="HAMAP-Rule" id="MF_00156"/>
    </source>
</evidence>
<dbReference type="CDD" id="cd06557">
    <property type="entry name" value="KPHMT-like"/>
    <property type="match status" value="1"/>
</dbReference>
<dbReference type="InterPro" id="IPR015813">
    <property type="entry name" value="Pyrv/PenolPyrv_kinase-like_dom"/>
</dbReference>
<dbReference type="EC" id="2.1.2.11" evidence="5"/>
<feature type="binding site" evidence="5">
    <location>
        <position position="128"/>
    </location>
    <ligand>
        <name>Mg(2+)</name>
        <dbReference type="ChEBI" id="CHEBI:18420"/>
    </ligand>
</feature>
<dbReference type="Gene3D" id="3.20.20.60">
    <property type="entry name" value="Phosphoenolpyruvate-binding domains"/>
    <property type="match status" value="1"/>
</dbReference>